<reference evidence="1" key="1">
    <citation type="submission" date="2020-08" db="EMBL/GenBank/DDBJ databases">
        <title>Genomic Encyclopedia of Type Strains, Phase III (KMG-III): the genomes of soil and plant-associated and newly described type strains.</title>
        <authorList>
            <person name="Whitman W."/>
        </authorList>
    </citation>
    <scope>NUCLEOTIDE SEQUENCE [LARGE SCALE GENOMIC DNA]</scope>
    <source>
        <strain evidence="1">CECT 8628</strain>
    </source>
</reference>
<protein>
    <submittedName>
        <fullName evidence="1">Uncharacterized protein</fullName>
    </submittedName>
</protein>
<dbReference type="EMBL" id="JACHWX010000002">
    <property type="protein sequence ID" value="MBB3054483.1"/>
    <property type="molecule type" value="Genomic_DNA"/>
</dbReference>
<name>A0A839SB60_9SPHI</name>
<gene>
    <name evidence="1" type="ORF">FHS11_000893</name>
</gene>
<evidence type="ECO:0000313" key="1">
    <source>
        <dbReference type="EMBL" id="MBB3054483.1"/>
    </source>
</evidence>
<dbReference type="AlphaFoldDB" id="A0A839SB60"/>
<comment type="caution">
    <text evidence="1">The sequence shown here is derived from an EMBL/GenBank/DDBJ whole genome shotgun (WGS) entry which is preliminary data.</text>
</comment>
<keyword evidence="2" id="KW-1185">Reference proteome</keyword>
<sequence length="32" mass="3784">MIQIAAKSLIFSRLFSFELLPFINSLNKHQYN</sequence>
<organism evidence="1 2">
    <name type="scientific">Mucilaginibacter gotjawali</name>
    <dbReference type="NCBI Taxonomy" id="1550579"/>
    <lineage>
        <taxon>Bacteria</taxon>
        <taxon>Pseudomonadati</taxon>
        <taxon>Bacteroidota</taxon>
        <taxon>Sphingobacteriia</taxon>
        <taxon>Sphingobacteriales</taxon>
        <taxon>Sphingobacteriaceae</taxon>
        <taxon>Mucilaginibacter</taxon>
    </lineage>
</organism>
<evidence type="ECO:0000313" key="2">
    <source>
        <dbReference type="Proteomes" id="UP000539265"/>
    </source>
</evidence>
<proteinExistence type="predicted"/>
<accession>A0A839SB60</accession>
<dbReference type="Proteomes" id="UP000539265">
    <property type="component" value="Unassembled WGS sequence"/>
</dbReference>